<evidence type="ECO:0000313" key="6">
    <source>
        <dbReference type="Proteomes" id="UP000501939"/>
    </source>
</evidence>
<feature type="domain" description="HTH araC/xylS-type" evidence="4">
    <location>
        <begin position="233"/>
        <end position="331"/>
    </location>
</feature>
<evidence type="ECO:0000256" key="1">
    <source>
        <dbReference type="ARBA" id="ARBA00023015"/>
    </source>
</evidence>
<dbReference type="InterPro" id="IPR018060">
    <property type="entry name" value="HTH_AraC"/>
</dbReference>
<reference evidence="5 6" key="1">
    <citation type="submission" date="2020-03" db="EMBL/GenBank/DDBJ databases">
        <authorList>
            <person name="Zhu W."/>
        </authorList>
    </citation>
    <scope>NUCLEOTIDE SEQUENCE [LARGE SCALE GENOMIC DNA]</scope>
    <source>
        <strain evidence="5 6">185</strain>
    </source>
</reference>
<dbReference type="InterPro" id="IPR009057">
    <property type="entry name" value="Homeodomain-like_sf"/>
</dbReference>
<dbReference type="SMART" id="SM00342">
    <property type="entry name" value="HTH_ARAC"/>
    <property type="match status" value="1"/>
</dbReference>
<name>A0A6G8S156_9GAMM</name>
<organism evidence="5 6">
    <name type="scientific">Acinetobacter lanii</name>
    <dbReference type="NCBI Taxonomy" id="2715163"/>
    <lineage>
        <taxon>Bacteria</taxon>
        <taxon>Pseudomonadati</taxon>
        <taxon>Pseudomonadota</taxon>
        <taxon>Gammaproteobacteria</taxon>
        <taxon>Moraxellales</taxon>
        <taxon>Moraxellaceae</taxon>
        <taxon>Acinetobacter</taxon>
    </lineage>
</organism>
<dbReference type="Proteomes" id="UP000501939">
    <property type="component" value="Chromosome"/>
</dbReference>
<proteinExistence type="predicted"/>
<dbReference type="GO" id="GO:0003700">
    <property type="term" value="F:DNA-binding transcription factor activity"/>
    <property type="evidence" value="ECO:0007669"/>
    <property type="project" value="InterPro"/>
</dbReference>
<protein>
    <submittedName>
        <fullName evidence="5">Helix-turn-helix domain-containing protein</fullName>
    </submittedName>
</protein>
<dbReference type="PROSITE" id="PS01124">
    <property type="entry name" value="HTH_ARAC_FAMILY_2"/>
    <property type="match status" value="1"/>
</dbReference>
<keyword evidence="3" id="KW-0804">Transcription</keyword>
<dbReference type="Pfam" id="PF12833">
    <property type="entry name" value="HTH_18"/>
    <property type="match status" value="1"/>
</dbReference>
<evidence type="ECO:0000256" key="2">
    <source>
        <dbReference type="ARBA" id="ARBA00023125"/>
    </source>
</evidence>
<dbReference type="PANTHER" id="PTHR47894">
    <property type="entry name" value="HTH-TYPE TRANSCRIPTIONAL REGULATOR GADX"/>
    <property type="match status" value="1"/>
</dbReference>
<keyword evidence="1" id="KW-0805">Transcription regulation</keyword>
<evidence type="ECO:0000259" key="4">
    <source>
        <dbReference type="PROSITE" id="PS01124"/>
    </source>
</evidence>
<dbReference type="GO" id="GO:0005829">
    <property type="term" value="C:cytosol"/>
    <property type="evidence" value="ECO:0007669"/>
    <property type="project" value="TreeGrafter"/>
</dbReference>
<sequence>MTAPLKDYSGSVYGGLGQLLYHYCACKGLEIPATLANVQQAERFDFSLWREILNEIQQCGHSPALGLDIAGYVEPKHLGIIAYIALSCDTLAEALTRYHDLHRLIYDGSPLKIDLVGEHLAVRWDELPVHLTTQITDEIAIALLVQFLRLYLQVDQLVIHEVHFKYPAPKNVALYEGFFHCKVRFSQPTVQILFPLQFLQTPIKQADQTLQKLLLQQANALLDQLPNSTQLDERLQQSILLGLQKNRYQIDTIAAQLNLSVRQLQRHLKQQHTTYQQRVQAVRQLLAIQYLQDPYLSLQEIALLLSYSEQSAFQRAFKQWMGMTPQQWRIKHRHQAKDSSSPNEDKT</sequence>
<gene>
    <name evidence="5" type="ORF">G8D99_01060</name>
</gene>
<evidence type="ECO:0000256" key="3">
    <source>
        <dbReference type="ARBA" id="ARBA00023163"/>
    </source>
</evidence>
<dbReference type="RefSeq" id="WP_166321823.1">
    <property type="nucleotide sequence ID" value="NZ_CP049916.1"/>
</dbReference>
<dbReference type="AlphaFoldDB" id="A0A6G8S156"/>
<dbReference type="SUPFAM" id="SSF46689">
    <property type="entry name" value="Homeodomain-like"/>
    <property type="match status" value="1"/>
</dbReference>
<dbReference type="KEGG" id="alj:G8D99_01060"/>
<keyword evidence="6" id="KW-1185">Reference proteome</keyword>
<dbReference type="Pfam" id="PF12625">
    <property type="entry name" value="Arabinose_bd"/>
    <property type="match status" value="1"/>
</dbReference>
<dbReference type="GO" id="GO:0000976">
    <property type="term" value="F:transcription cis-regulatory region binding"/>
    <property type="evidence" value="ECO:0007669"/>
    <property type="project" value="TreeGrafter"/>
</dbReference>
<keyword evidence="2" id="KW-0238">DNA-binding</keyword>
<dbReference type="InterPro" id="IPR032687">
    <property type="entry name" value="AraC-type_N"/>
</dbReference>
<dbReference type="PANTHER" id="PTHR47894:SF1">
    <property type="entry name" value="HTH-TYPE TRANSCRIPTIONAL REGULATOR VQSM"/>
    <property type="match status" value="1"/>
</dbReference>
<evidence type="ECO:0000313" key="5">
    <source>
        <dbReference type="EMBL" id="QIO07758.1"/>
    </source>
</evidence>
<accession>A0A6G8S156</accession>
<dbReference type="EMBL" id="CP049916">
    <property type="protein sequence ID" value="QIO07758.1"/>
    <property type="molecule type" value="Genomic_DNA"/>
</dbReference>
<dbReference type="Gene3D" id="1.10.10.60">
    <property type="entry name" value="Homeodomain-like"/>
    <property type="match status" value="1"/>
</dbReference>